<evidence type="ECO:0000256" key="3">
    <source>
        <dbReference type="ARBA" id="ARBA00009471"/>
    </source>
</evidence>
<keyword evidence="9" id="KW-0226">DNA condensation</keyword>
<evidence type="ECO:0000256" key="10">
    <source>
        <dbReference type="ARBA" id="ARBA00023306"/>
    </source>
</evidence>
<dbReference type="OrthoDB" id="362021at2759"/>
<keyword evidence="6" id="KW-0963">Cytoplasm</keyword>
<feature type="region of interest" description="Disordered" evidence="11">
    <location>
        <begin position="16"/>
        <end position="35"/>
    </location>
</feature>
<protein>
    <recommendedName>
        <fullName evidence="4">Condensin complex subunit 2</fullName>
    </recommendedName>
</protein>
<dbReference type="InterPro" id="IPR022816">
    <property type="entry name" value="Condensin_barren_su2"/>
</dbReference>
<dbReference type="GO" id="GO:0003682">
    <property type="term" value="F:chromatin binding"/>
    <property type="evidence" value="ECO:0007669"/>
    <property type="project" value="TreeGrafter"/>
</dbReference>
<keyword evidence="12" id="KW-1185">Reference proteome</keyword>
<evidence type="ECO:0000256" key="2">
    <source>
        <dbReference type="ARBA" id="ARBA00004496"/>
    </source>
</evidence>
<keyword evidence="7" id="KW-0132">Cell division</keyword>
<dbReference type="AlphaFoldDB" id="A0A6I9YC05"/>
<keyword evidence="8" id="KW-0498">Mitosis</keyword>
<dbReference type="GO" id="GO:0005737">
    <property type="term" value="C:cytoplasm"/>
    <property type="evidence" value="ECO:0007669"/>
    <property type="project" value="UniProtKB-SubCell"/>
</dbReference>
<evidence type="ECO:0000256" key="8">
    <source>
        <dbReference type="ARBA" id="ARBA00022776"/>
    </source>
</evidence>
<comment type="subcellular location">
    <subcellularLocation>
        <location evidence="1">Chromosome</location>
    </subcellularLocation>
    <subcellularLocation>
        <location evidence="2">Cytoplasm</location>
    </subcellularLocation>
</comment>
<evidence type="ECO:0000256" key="6">
    <source>
        <dbReference type="ARBA" id="ARBA00022490"/>
    </source>
</evidence>
<dbReference type="Proteomes" id="UP000504617">
    <property type="component" value="Unplaced"/>
</dbReference>
<dbReference type="KEGG" id="tsr:106548734"/>
<proteinExistence type="inferred from homology"/>
<evidence type="ECO:0000313" key="12">
    <source>
        <dbReference type="Proteomes" id="UP000504617"/>
    </source>
</evidence>
<dbReference type="GeneID" id="106548734"/>
<keyword evidence="10" id="KW-0131">Cell cycle</keyword>
<reference evidence="13" key="1">
    <citation type="submission" date="2025-08" db="UniProtKB">
        <authorList>
            <consortium name="RefSeq"/>
        </authorList>
    </citation>
    <scope>IDENTIFICATION</scope>
</reference>
<evidence type="ECO:0000256" key="9">
    <source>
        <dbReference type="ARBA" id="ARBA00023067"/>
    </source>
</evidence>
<comment type="similarity">
    <text evidence="3">Belongs to the CND2 (condensin subunit 2) family.</text>
</comment>
<dbReference type="Pfam" id="PF05786">
    <property type="entry name" value="Cnd2"/>
    <property type="match status" value="1"/>
</dbReference>
<sequence length="96" mass="10737">MDMKRLKHSMWQLLTEVPKNQAEEESEGTEKKVNSSSVPKVFSSITKDLLQSLPSMMAKNLSVPLAFACLLHLANEKNLKLQGVEDLSEVLVLPED</sequence>
<keyword evidence="5" id="KW-0158">Chromosome</keyword>
<accession>A0A6I9YC05</accession>
<evidence type="ECO:0000256" key="5">
    <source>
        <dbReference type="ARBA" id="ARBA00022454"/>
    </source>
</evidence>
<evidence type="ECO:0000313" key="13">
    <source>
        <dbReference type="RefSeq" id="XP_013921658.1"/>
    </source>
</evidence>
<organism evidence="12 13">
    <name type="scientific">Thamnophis sirtalis</name>
    <dbReference type="NCBI Taxonomy" id="35019"/>
    <lineage>
        <taxon>Eukaryota</taxon>
        <taxon>Metazoa</taxon>
        <taxon>Chordata</taxon>
        <taxon>Craniata</taxon>
        <taxon>Vertebrata</taxon>
        <taxon>Euteleostomi</taxon>
        <taxon>Lepidosauria</taxon>
        <taxon>Squamata</taxon>
        <taxon>Bifurcata</taxon>
        <taxon>Unidentata</taxon>
        <taxon>Episquamata</taxon>
        <taxon>Toxicofera</taxon>
        <taxon>Serpentes</taxon>
        <taxon>Colubroidea</taxon>
        <taxon>Colubridae</taxon>
        <taxon>Natricinae</taxon>
        <taxon>Thamnophis</taxon>
    </lineage>
</organism>
<dbReference type="RefSeq" id="XP_013921658.1">
    <property type="nucleotide sequence ID" value="XM_014066183.1"/>
</dbReference>
<evidence type="ECO:0000256" key="11">
    <source>
        <dbReference type="SAM" id="MobiDB-lite"/>
    </source>
</evidence>
<dbReference type="PANTHER" id="PTHR13108:SF9">
    <property type="entry name" value="CONDENSIN COMPLEX SUBUNIT 2"/>
    <property type="match status" value="1"/>
</dbReference>
<dbReference type="GO" id="GO:0000796">
    <property type="term" value="C:condensin complex"/>
    <property type="evidence" value="ECO:0007669"/>
    <property type="project" value="InterPro"/>
</dbReference>
<evidence type="ECO:0000256" key="1">
    <source>
        <dbReference type="ARBA" id="ARBA00004286"/>
    </source>
</evidence>
<dbReference type="GO" id="GO:0051301">
    <property type="term" value="P:cell division"/>
    <property type="evidence" value="ECO:0007669"/>
    <property type="project" value="UniProtKB-KW"/>
</dbReference>
<gene>
    <name evidence="13" type="primary">LOC106548734</name>
</gene>
<dbReference type="PANTHER" id="PTHR13108">
    <property type="entry name" value="CONDENSIN COMPLEX SUBUNIT 2"/>
    <property type="match status" value="1"/>
</dbReference>
<name>A0A6I9YC05_9SAUR</name>
<evidence type="ECO:0000256" key="7">
    <source>
        <dbReference type="ARBA" id="ARBA00022618"/>
    </source>
</evidence>
<evidence type="ECO:0000256" key="4">
    <source>
        <dbReference type="ARBA" id="ARBA00016065"/>
    </source>
</evidence>
<dbReference type="GO" id="GO:0007076">
    <property type="term" value="P:mitotic chromosome condensation"/>
    <property type="evidence" value="ECO:0007669"/>
    <property type="project" value="InterPro"/>
</dbReference>